<evidence type="ECO:0000256" key="8">
    <source>
        <dbReference type="ARBA" id="ARBA00023136"/>
    </source>
</evidence>
<keyword evidence="7 9" id="KW-1133">Transmembrane helix</keyword>
<reference evidence="10" key="1">
    <citation type="submission" date="2012-02" db="EMBL/GenBank/DDBJ databases">
        <title>Whole genome shotgun sequence of Gordonia otitidis NBRC 100426.</title>
        <authorList>
            <person name="Yoshida I."/>
            <person name="Hosoyama A."/>
            <person name="Tsuchikane K."/>
            <person name="Katsumata H."/>
            <person name="Yamazaki S."/>
            <person name="Fujita N."/>
        </authorList>
    </citation>
    <scope>NUCLEOTIDE SEQUENCE [LARGE SCALE GENOMIC DNA]</scope>
    <source>
        <strain evidence="10">NBRC 100426</strain>
    </source>
</reference>
<keyword evidence="5 9" id="KW-0169">Cobalamin biosynthesis</keyword>
<evidence type="ECO:0000256" key="1">
    <source>
        <dbReference type="ARBA" id="ARBA00004651"/>
    </source>
</evidence>
<dbReference type="NCBIfam" id="NF002276">
    <property type="entry name" value="PRK01209.1-4"/>
    <property type="match status" value="1"/>
</dbReference>
<dbReference type="GO" id="GO:0015420">
    <property type="term" value="F:ABC-type vitamin B12 transporter activity"/>
    <property type="evidence" value="ECO:0007669"/>
    <property type="project" value="UniProtKB-UniRule"/>
</dbReference>
<keyword evidence="11" id="KW-1185">Reference proteome</keyword>
<dbReference type="HAMAP" id="MF_00024">
    <property type="entry name" value="CobD_CbiB"/>
    <property type="match status" value="1"/>
</dbReference>
<evidence type="ECO:0000256" key="3">
    <source>
        <dbReference type="ARBA" id="ARBA00006263"/>
    </source>
</evidence>
<proteinExistence type="inferred from homology"/>
<comment type="function">
    <text evidence="9">Converts cobyric acid to cobinamide by the addition of aminopropanol on the F carboxylic group.</text>
</comment>
<organism evidence="10 11">
    <name type="scientific">Gordonia otitidis (strain DSM 44809 / CCUG 52243 / JCM 12355 / NBRC 100426 / IFM 10032)</name>
    <dbReference type="NCBI Taxonomy" id="1108044"/>
    <lineage>
        <taxon>Bacteria</taxon>
        <taxon>Bacillati</taxon>
        <taxon>Actinomycetota</taxon>
        <taxon>Actinomycetes</taxon>
        <taxon>Mycobacteriales</taxon>
        <taxon>Gordoniaceae</taxon>
        <taxon>Gordonia</taxon>
    </lineage>
</organism>
<comment type="subcellular location">
    <subcellularLocation>
        <location evidence="1 9">Cell membrane</location>
        <topology evidence="1 9">Multi-pass membrane protein</topology>
    </subcellularLocation>
</comment>
<dbReference type="GO" id="GO:0009236">
    <property type="term" value="P:cobalamin biosynthetic process"/>
    <property type="evidence" value="ECO:0007669"/>
    <property type="project" value="UniProtKB-UniRule"/>
</dbReference>
<dbReference type="PANTHER" id="PTHR34308">
    <property type="entry name" value="COBALAMIN BIOSYNTHESIS PROTEIN CBIB"/>
    <property type="match status" value="1"/>
</dbReference>
<dbReference type="GO" id="GO:0048472">
    <property type="term" value="F:threonine-phosphate decarboxylase activity"/>
    <property type="evidence" value="ECO:0007669"/>
    <property type="project" value="InterPro"/>
</dbReference>
<dbReference type="RefSeq" id="WP_007237718.1">
    <property type="nucleotide sequence ID" value="NZ_BAFB01000065.1"/>
</dbReference>
<evidence type="ECO:0000256" key="5">
    <source>
        <dbReference type="ARBA" id="ARBA00022573"/>
    </source>
</evidence>
<evidence type="ECO:0000256" key="4">
    <source>
        <dbReference type="ARBA" id="ARBA00022475"/>
    </source>
</evidence>
<evidence type="ECO:0000256" key="6">
    <source>
        <dbReference type="ARBA" id="ARBA00022692"/>
    </source>
</evidence>
<evidence type="ECO:0000256" key="7">
    <source>
        <dbReference type="ARBA" id="ARBA00022989"/>
    </source>
</evidence>
<dbReference type="EMBL" id="BAFB01000065">
    <property type="protein sequence ID" value="GAB33466.1"/>
    <property type="molecule type" value="Genomic_DNA"/>
</dbReference>
<comment type="similarity">
    <text evidence="3 9">Belongs to the CobD/CbiB family.</text>
</comment>
<keyword evidence="8 9" id="KW-0472">Membrane</keyword>
<dbReference type="UniPathway" id="UPA00148"/>
<dbReference type="NCBIfam" id="TIGR00380">
    <property type="entry name" value="cobal_cbiB"/>
    <property type="match status" value="1"/>
</dbReference>
<protein>
    <recommendedName>
        <fullName evidence="9">Cobalamin biosynthesis protein CobD</fullName>
    </recommendedName>
</protein>
<accession>H5TJ08</accession>
<evidence type="ECO:0000256" key="9">
    <source>
        <dbReference type="HAMAP-Rule" id="MF_00024"/>
    </source>
</evidence>
<dbReference type="STRING" id="1108044.GOOTI_065_00710"/>
<dbReference type="GO" id="GO:0005886">
    <property type="term" value="C:plasma membrane"/>
    <property type="evidence" value="ECO:0007669"/>
    <property type="project" value="UniProtKB-SubCell"/>
</dbReference>
<comment type="pathway">
    <text evidence="2 9">Cofactor biosynthesis; adenosylcobalamin biosynthesis.</text>
</comment>
<keyword evidence="6 9" id="KW-0812">Transmembrane</keyword>
<sequence length="342" mass="35814">MLAVRPRPLTRIGQLRRPRSATLDVPLGLGLGYVLDRALGDPRRWHPVAGLGRMIGGLERRGYADSTAAGVVFALTSICAATGAGSGADRLARRCDSSTLRIALVAATTWSVLGGTTLNRVGLEVAHSLSAGDVDAARALVPSLCGRDPEALDTAGIVRAAVESIAENTSDAAVAPLCWGAVAGVPGLIAYRTINTLDSMVGYRNDRYRRFGWASARLDDLANVVPARLAAVLIILLGPDRVGARRAWQRDAAAHPSPNAGVVESSFAGALGLRLGGLTVYPHGVEDRPTLGDGRVPEVADLYSTTRLSHRVQDGALVSSVVVAFVIGVVRARRDAIRRSAA</sequence>
<comment type="caution">
    <text evidence="10">The sequence shown here is derived from an EMBL/GenBank/DDBJ whole genome shotgun (WGS) entry which is preliminary data.</text>
</comment>
<keyword evidence="4 9" id="KW-1003">Cell membrane</keyword>
<dbReference type="Proteomes" id="UP000005038">
    <property type="component" value="Unassembled WGS sequence"/>
</dbReference>
<evidence type="ECO:0000256" key="2">
    <source>
        <dbReference type="ARBA" id="ARBA00004953"/>
    </source>
</evidence>
<evidence type="ECO:0000313" key="11">
    <source>
        <dbReference type="Proteomes" id="UP000005038"/>
    </source>
</evidence>
<dbReference type="Pfam" id="PF03186">
    <property type="entry name" value="CobD_Cbib"/>
    <property type="match status" value="1"/>
</dbReference>
<name>H5TJ08_GORO1</name>
<gene>
    <name evidence="9 10" type="primary">cobD</name>
    <name evidence="10" type="ORF">GOOTI_065_00710</name>
</gene>
<evidence type="ECO:0000313" key="10">
    <source>
        <dbReference type="EMBL" id="GAB33466.1"/>
    </source>
</evidence>
<dbReference type="InterPro" id="IPR004485">
    <property type="entry name" value="Cobalamin_biosynth_CobD/CbiB"/>
</dbReference>
<dbReference type="AlphaFoldDB" id="H5TJ08"/>
<dbReference type="PANTHER" id="PTHR34308:SF1">
    <property type="entry name" value="COBALAMIN BIOSYNTHESIS PROTEIN CBIB"/>
    <property type="match status" value="1"/>
</dbReference>